<evidence type="ECO:0000313" key="1">
    <source>
        <dbReference type="EMBL" id="CAG8785155.1"/>
    </source>
</evidence>
<keyword evidence="2" id="KW-1185">Reference proteome</keyword>
<feature type="non-terminal residue" evidence="1">
    <location>
        <position position="94"/>
    </location>
</feature>
<accession>A0ACA9RBY8</accession>
<dbReference type="Proteomes" id="UP000789920">
    <property type="component" value="Unassembled WGS sequence"/>
</dbReference>
<dbReference type="EMBL" id="CAJVQC010047709">
    <property type="protein sequence ID" value="CAG8785155.1"/>
    <property type="molecule type" value="Genomic_DNA"/>
</dbReference>
<gene>
    <name evidence="1" type="ORF">RPERSI_LOCUS18176</name>
</gene>
<organism evidence="1 2">
    <name type="scientific">Racocetra persica</name>
    <dbReference type="NCBI Taxonomy" id="160502"/>
    <lineage>
        <taxon>Eukaryota</taxon>
        <taxon>Fungi</taxon>
        <taxon>Fungi incertae sedis</taxon>
        <taxon>Mucoromycota</taxon>
        <taxon>Glomeromycotina</taxon>
        <taxon>Glomeromycetes</taxon>
        <taxon>Diversisporales</taxon>
        <taxon>Gigasporaceae</taxon>
        <taxon>Racocetra</taxon>
    </lineage>
</organism>
<protein>
    <submittedName>
        <fullName evidence="1">16159_t:CDS:1</fullName>
    </submittedName>
</protein>
<reference evidence="1" key="1">
    <citation type="submission" date="2021-06" db="EMBL/GenBank/DDBJ databases">
        <authorList>
            <person name="Kallberg Y."/>
            <person name="Tangrot J."/>
            <person name="Rosling A."/>
        </authorList>
    </citation>
    <scope>NUCLEOTIDE SEQUENCE</scope>
    <source>
        <strain evidence="1">MA461A</strain>
    </source>
</reference>
<proteinExistence type="predicted"/>
<evidence type="ECO:0000313" key="2">
    <source>
        <dbReference type="Proteomes" id="UP000789920"/>
    </source>
</evidence>
<sequence length="94" mass="10670">MKISDFNSDINMEGYESLQENSSNSANFSDSDESLSDLDSEYNYFYNSQDDSSIANSISEELAIVLRLFKVNIQYNLTDEAFQQTMITANVEPI</sequence>
<comment type="caution">
    <text evidence="1">The sequence shown here is derived from an EMBL/GenBank/DDBJ whole genome shotgun (WGS) entry which is preliminary data.</text>
</comment>
<name>A0ACA9RBY8_9GLOM</name>